<feature type="compositionally biased region" description="Basic residues" evidence="1">
    <location>
        <begin position="235"/>
        <end position="245"/>
    </location>
</feature>
<comment type="caution">
    <text evidence="2">The sequence shown here is derived from an EMBL/GenBank/DDBJ whole genome shotgun (WGS) entry which is preliminary data.</text>
</comment>
<feature type="region of interest" description="Disordered" evidence="1">
    <location>
        <begin position="120"/>
        <end position="175"/>
    </location>
</feature>
<organism evidence="2 3">
    <name type="scientific">Owenia fusiformis</name>
    <name type="common">Polychaete worm</name>
    <dbReference type="NCBI Taxonomy" id="6347"/>
    <lineage>
        <taxon>Eukaryota</taxon>
        <taxon>Metazoa</taxon>
        <taxon>Spiralia</taxon>
        <taxon>Lophotrochozoa</taxon>
        <taxon>Annelida</taxon>
        <taxon>Polychaeta</taxon>
        <taxon>Sedentaria</taxon>
        <taxon>Canalipalpata</taxon>
        <taxon>Sabellida</taxon>
        <taxon>Oweniida</taxon>
        <taxon>Oweniidae</taxon>
        <taxon>Owenia</taxon>
    </lineage>
</organism>
<sequence length="315" mass="35182">MFASSDRDYHIEYDSPIEASDSSDDEIHMFLHGTPEQKRRIRRRSLGQPSSSDEDDFEKQMDQELTATVLGLEKRRREIKEASDSEAEAPGTSNGAVGGPAKDGTAKTVAEEFYDDIYFDSDDETEGSKKKQPKMTNDDLLYDPDQDDANQRWVDAHRSHGAPVGPSGDKKKTRAAPSSDAVLDCPACLTTLCIDCQRHDIYKTQYRAMFVMNCSTNFTEILRYPAEKVNKKLSKRQKKLNKNKKKDSPDAASVLTDGQQNQDDNSMVIDGPSGSTEADDSDKVHPVTCSECNTEVGVYDSDEVYHFFNVLASYS</sequence>
<gene>
    <name evidence="2" type="ORF">OFUS_LOCUS15866</name>
</gene>
<evidence type="ECO:0000313" key="3">
    <source>
        <dbReference type="Proteomes" id="UP000749559"/>
    </source>
</evidence>
<dbReference type="AlphaFoldDB" id="A0A8J1U7V9"/>
<feature type="compositionally biased region" description="Polar residues" evidence="1">
    <location>
        <begin position="256"/>
        <end position="265"/>
    </location>
</feature>
<accession>A0A8J1U7V9</accession>
<feature type="compositionally biased region" description="Basic and acidic residues" evidence="1">
    <location>
        <begin position="72"/>
        <end position="83"/>
    </location>
</feature>
<dbReference type="PANTHER" id="PTHR15967">
    <property type="entry name" value="E2F-ASSOCIATED PHOSPHOPROTEIN"/>
    <property type="match status" value="1"/>
</dbReference>
<dbReference type="Proteomes" id="UP000749559">
    <property type="component" value="Unassembled WGS sequence"/>
</dbReference>
<evidence type="ECO:0000313" key="2">
    <source>
        <dbReference type="EMBL" id="CAH1790692.1"/>
    </source>
</evidence>
<feature type="compositionally biased region" description="Basic and acidic residues" evidence="1">
    <location>
        <begin position="1"/>
        <end position="13"/>
    </location>
</feature>
<reference evidence="2" key="1">
    <citation type="submission" date="2022-03" db="EMBL/GenBank/DDBJ databases">
        <authorList>
            <person name="Martin C."/>
        </authorList>
    </citation>
    <scope>NUCLEOTIDE SEQUENCE</scope>
</reference>
<evidence type="ECO:0000256" key="1">
    <source>
        <dbReference type="SAM" id="MobiDB-lite"/>
    </source>
</evidence>
<feature type="region of interest" description="Disordered" evidence="1">
    <location>
        <begin position="1"/>
        <end position="104"/>
    </location>
</feature>
<dbReference type="GO" id="GO:0005634">
    <property type="term" value="C:nucleus"/>
    <property type="evidence" value="ECO:0007669"/>
    <property type="project" value="TreeGrafter"/>
</dbReference>
<name>A0A8J1U7V9_OWEFU</name>
<dbReference type="PANTHER" id="PTHR15967:SF0">
    <property type="entry name" value="E2F-ASSOCIATED PHOSPHOPROTEIN"/>
    <property type="match status" value="1"/>
</dbReference>
<dbReference type="OrthoDB" id="122464at2759"/>
<proteinExistence type="predicted"/>
<feature type="region of interest" description="Disordered" evidence="1">
    <location>
        <begin position="235"/>
        <end position="285"/>
    </location>
</feature>
<dbReference type="EMBL" id="CAIIXF020000008">
    <property type="protein sequence ID" value="CAH1790692.1"/>
    <property type="molecule type" value="Genomic_DNA"/>
</dbReference>
<dbReference type="Pfam" id="PF10238">
    <property type="entry name" value="Eapp_C"/>
    <property type="match status" value="1"/>
</dbReference>
<protein>
    <submittedName>
        <fullName evidence="2">Uncharacterized protein</fullName>
    </submittedName>
</protein>
<keyword evidence="3" id="KW-1185">Reference proteome</keyword>
<dbReference type="InterPro" id="IPR019370">
    <property type="entry name" value="E2F-assoc_phosphoprotein"/>
</dbReference>